<protein>
    <recommendedName>
        <fullName evidence="7">NH(3)-dependent NAD(+) synthetase</fullName>
        <ecNumber evidence="7">6.3.1.5</ecNumber>
    </recommendedName>
</protein>
<dbReference type="EC" id="6.3.1.5" evidence="7"/>
<gene>
    <name evidence="9" type="ORF">SAMN02745218_02186</name>
</gene>
<organism evidence="9 10">
    <name type="scientific">Desulfofundulus australicus DSM 11792</name>
    <dbReference type="NCBI Taxonomy" id="1121425"/>
    <lineage>
        <taxon>Bacteria</taxon>
        <taxon>Bacillati</taxon>
        <taxon>Bacillota</taxon>
        <taxon>Clostridia</taxon>
        <taxon>Eubacteriales</taxon>
        <taxon>Peptococcaceae</taxon>
        <taxon>Desulfofundulus</taxon>
    </lineage>
</organism>
<dbReference type="InterPro" id="IPR022310">
    <property type="entry name" value="NAD/GMP_synthase"/>
</dbReference>
<sequence length="302" mass="32699">MGIPELNVASTGEAIVNFIREQVAAARSSGVVVGVSGGLDSATVVFLSVAALGPEKVTGLYLPERDSAEISRVHARAVAEKAGIKLVEIDLEPALKELGTYQGTVPQAVQNSVLNRMAVQGIASMRNTRPFQLTMEDGEVSEVIREAIAFFRIKHRLRMVTIYHFAEKHGLLVAGCLNRTEYLTGFFVRYGDRAADLAPILPLYKTHVRQLAKHLGVPQEVIAKAPTPDLIPGITDEMALGITYDLLDAVLAGLEQGVDRDVLAGELNVSPDKISYVDGLIKKSAPWRQEVPYPDLPGLQLP</sequence>
<dbReference type="SUPFAM" id="SSF52402">
    <property type="entry name" value="Adenine nucleotide alpha hydrolases-like"/>
    <property type="match status" value="1"/>
</dbReference>
<dbReference type="InterPro" id="IPR014729">
    <property type="entry name" value="Rossmann-like_a/b/a_fold"/>
</dbReference>
<dbReference type="Gene3D" id="3.40.50.620">
    <property type="entry name" value="HUPs"/>
    <property type="match status" value="1"/>
</dbReference>
<keyword evidence="2 6" id="KW-0436">Ligase</keyword>
<evidence type="ECO:0000256" key="2">
    <source>
        <dbReference type="ARBA" id="ARBA00022598"/>
    </source>
</evidence>
<comment type="similarity">
    <text evidence="6">Belongs to the NAD synthetase family.</text>
</comment>
<dbReference type="EMBL" id="FQUW01000028">
    <property type="protein sequence ID" value="SHF41286.1"/>
    <property type="molecule type" value="Genomic_DNA"/>
</dbReference>
<dbReference type="InterPro" id="IPR003694">
    <property type="entry name" value="NAD_synthase"/>
</dbReference>
<evidence type="ECO:0000256" key="7">
    <source>
        <dbReference type="RuleBase" id="RU003812"/>
    </source>
</evidence>
<dbReference type="Proteomes" id="UP000184196">
    <property type="component" value="Unassembled WGS sequence"/>
</dbReference>
<evidence type="ECO:0000313" key="9">
    <source>
        <dbReference type="EMBL" id="SHF41286.1"/>
    </source>
</evidence>
<dbReference type="GO" id="GO:0009435">
    <property type="term" value="P:NAD+ biosynthetic process"/>
    <property type="evidence" value="ECO:0007669"/>
    <property type="project" value="UniProtKB-UniPathway"/>
</dbReference>
<reference evidence="10" key="1">
    <citation type="submission" date="2016-11" db="EMBL/GenBank/DDBJ databases">
        <authorList>
            <person name="Varghese N."/>
            <person name="Submissions S."/>
        </authorList>
    </citation>
    <scope>NUCLEOTIDE SEQUENCE [LARGE SCALE GENOMIC DNA]</scope>
    <source>
        <strain evidence="10">DSM 11792</strain>
    </source>
</reference>
<name>A0A1M5BFP8_9FIRM</name>
<dbReference type="Pfam" id="PF02540">
    <property type="entry name" value="NAD_synthase"/>
    <property type="match status" value="2"/>
</dbReference>
<keyword evidence="10" id="KW-1185">Reference proteome</keyword>
<dbReference type="CDD" id="cd00553">
    <property type="entry name" value="NAD_synthase"/>
    <property type="match status" value="1"/>
</dbReference>
<dbReference type="AlphaFoldDB" id="A0A1M5BFP8"/>
<dbReference type="GO" id="GO:0005524">
    <property type="term" value="F:ATP binding"/>
    <property type="evidence" value="ECO:0007669"/>
    <property type="project" value="UniProtKB-KW"/>
</dbReference>
<feature type="domain" description="NAD/GMP synthase" evidence="8">
    <location>
        <begin position="13"/>
        <end position="99"/>
    </location>
</feature>
<dbReference type="PANTHER" id="PTHR23090:SF9">
    <property type="entry name" value="GLUTAMINE-DEPENDENT NAD(+) SYNTHETASE"/>
    <property type="match status" value="1"/>
</dbReference>
<dbReference type="RefSeq" id="WP_073166171.1">
    <property type="nucleotide sequence ID" value="NZ_FQUW01000028.1"/>
</dbReference>
<evidence type="ECO:0000256" key="5">
    <source>
        <dbReference type="ARBA" id="ARBA00023027"/>
    </source>
</evidence>
<comment type="pathway">
    <text evidence="1">Cofactor biosynthesis; NAD(+) biosynthesis.</text>
</comment>
<evidence type="ECO:0000256" key="1">
    <source>
        <dbReference type="ARBA" id="ARBA00004790"/>
    </source>
</evidence>
<dbReference type="GO" id="GO:0003952">
    <property type="term" value="F:NAD+ synthase (glutamine-hydrolyzing) activity"/>
    <property type="evidence" value="ECO:0007669"/>
    <property type="project" value="InterPro"/>
</dbReference>
<evidence type="ECO:0000313" key="10">
    <source>
        <dbReference type="Proteomes" id="UP000184196"/>
    </source>
</evidence>
<dbReference type="GO" id="GO:0004359">
    <property type="term" value="F:glutaminase activity"/>
    <property type="evidence" value="ECO:0007669"/>
    <property type="project" value="InterPro"/>
</dbReference>
<evidence type="ECO:0000256" key="6">
    <source>
        <dbReference type="RuleBase" id="RU003811"/>
    </source>
</evidence>
<dbReference type="PANTHER" id="PTHR23090">
    <property type="entry name" value="NH 3 /GLUTAMINE-DEPENDENT NAD + SYNTHETASE"/>
    <property type="match status" value="1"/>
</dbReference>
<accession>A0A1M5BFP8</accession>
<proteinExistence type="inferred from homology"/>
<keyword evidence="5 6" id="KW-0520">NAD</keyword>
<dbReference type="NCBIfam" id="TIGR00552">
    <property type="entry name" value="nadE"/>
    <property type="match status" value="1"/>
</dbReference>
<comment type="catalytic activity">
    <reaction evidence="7">
        <text>deamido-NAD(+) + NH4(+) + ATP = AMP + diphosphate + NAD(+) + H(+)</text>
        <dbReference type="Rhea" id="RHEA:21188"/>
        <dbReference type="ChEBI" id="CHEBI:15378"/>
        <dbReference type="ChEBI" id="CHEBI:28938"/>
        <dbReference type="ChEBI" id="CHEBI:30616"/>
        <dbReference type="ChEBI" id="CHEBI:33019"/>
        <dbReference type="ChEBI" id="CHEBI:57540"/>
        <dbReference type="ChEBI" id="CHEBI:58437"/>
        <dbReference type="ChEBI" id="CHEBI:456215"/>
        <dbReference type="EC" id="6.3.1.5"/>
    </reaction>
</comment>
<evidence type="ECO:0000259" key="8">
    <source>
        <dbReference type="Pfam" id="PF02540"/>
    </source>
</evidence>
<dbReference type="UniPathway" id="UPA00253">
    <property type="reaction ID" value="UER00333"/>
</dbReference>
<dbReference type="GO" id="GO:0005737">
    <property type="term" value="C:cytoplasm"/>
    <property type="evidence" value="ECO:0007669"/>
    <property type="project" value="InterPro"/>
</dbReference>
<feature type="domain" description="NAD/GMP synthase" evidence="8">
    <location>
        <begin position="146"/>
        <end position="285"/>
    </location>
</feature>
<keyword evidence="3 6" id="KW-0547">Nucleotide-binding</keyword>
<evidence type="ECO:0000256" key="4">
    <source>
        <dbReference type="ARBA" id="ARBA00022840"/>
    </source>
</evidence>
<keyword evidence="4 6" id="KW-0067">ATP-binding</keyword>
<dbReference type="GO" id="GO:0008795">
    <property type="term" value="F:NAD+ synthase activity"/>
    <property type="evidence" value="ECO:0007669"/>
    <property type="project" value="UniProtKB-EC"/>
</dbReference>
<evidence type="ECO:0000256" key="3">
    <source>
        <dbReference type="ARBA" id="ARBA00022741"/>
    </source>
</evidence>